<feature type="domain" description="OmpR/PhoB-type" evidence="11">
    <location>
        <begin position="125"/>
        <end position="220"/>
    </location>
</feature>
<gene>
    <name evidence="12" type="ORF">H8709_06530</name>
</gene>
<accession>A0A926E9N9</accession>
<evidence type="ECO:0000256" key="4">
    <source>
        <dbReference type="ARBA" id="ARBA00023015"/>
    </source>
</evidence>
<keyword evidence="2 8" id="KW-0597">Phosphoprotein</keyword>
<dbReference type="PROSITE" id="PS50110">
    <property type="entry name" value="RESPONSE_REGULATORY"/>
    <property type="match status" value="1"/>
</dbReference>
<evidence type="ECO:0000256" key="3">
    <source>
        <dbReference type="ARBA" id="ARBA00023012"/>
    </source>
</evidence>
<dbReference type="AlphaFoldDB" id="A0A926E9N9"/>
<dbReference type="InterPro" id="IPR011006">
    <property type="entry name" value="CheY-like_superfamily"/>
</dbReference>
<evidence type="ECO:0000256" key="7">
    <source>
        <dbReference type="ARBA" id="ARBA00024867"/>
    </source>
</evidence>
<feature type="modified residue" description="4-aspartylphosphate" evidence="8">
    <location>
        <position position="55"/>
    </location>
</feature>
<dbReference type="Pfam" id="PF00072">
    <property type="entry name" value="Response_reg"/>
    <property type="match status" value="1"/>
</dbReference>
<dbReference type="CDD" id="cd00383">
    <property type="entry name" value="trans_reg_C"/>
    <property type="match status" value="1"/>
</dbReference>
<dbReference type="Gene3D" id="6.10.250.690">
    <property type="match status" value="1"/>
</dbReference>
<dbReference type="InterPro" id="IPR036388">
    <property type="entry name" value="WH-like_DNA-bd_sf"/>
</dbReference>
<dbReference type="GO" id="GO:0006355">
    <property type="term" value="P:regulation of DNA-templated transcription"/>
    <property type="evidence" value="ECO:0007669"/>
    <property type="project" value="InterPro"/>
</dbReference>
<dbReference type="PANTHER" id="PTHR48111:SF1">
    <property type="entry name" value="TWO-COMPONENT RESPONSE REGULATOR ORR33"/>
    <property type="match status" value="1"/>
</dbReference>
<dbReference type="GO" id="GO:0032993">
    <property type="term" value="C:protein-DNA complex"/>
    <property type="evidence" value="ECO:0007669"/>
    <property type="project" value="TreeGrafter"/>
</dbReference>
<evidence type="ECO:0000256" key="2">
    <source>
        <dbReference type="ARBA" id="ARBA00022553"/>
    </source>
</evidence>
<evidence type="ECO:0000259" key="10">
    <source>
        <dbReference type="PROSITE" id="PS50110"/>
    </source>
</evidence>
<dbReference type="SMART" id="SM00862">
    <property type="entry name" value="Trans_reg_C"/>
    <property type="match status" value="1"/>
</dbReference>
<reference evidence="12" key="1">
    <citation type="submission" date="2020-08" db="EMBL/GenBank/DDBJ databases">
        <title>Genome public.</title>
        <authorList>
            <person name="Liu C."/>
            <person name="Sun Q."/>
        </authorList>
    </citation>
    <scope>NUCLEOTIDE SEQUENCE</scope>
    <source>
        <strain evidence="12">NSJ-54</strain>
    </source>
</reference>
<dbReference type="RefSeq" id="WP_262397574.1">
    <property type="nucleotide sequence ID" value="NZ_JACRTC010000003.1"/>
</dbReference>
<evidence type="ECO:0000256" key="9">
    <source>
        <dbReference type="PROSITE-ProRule" id="PRU01091"/>
    </source>
</evidence>
<dbReference type="Proteomes" id="UP000660861">
    <property type="component" value="Unassembled WGS sequence"/>
</dbReference>
<evidence type="ECO:0000313" key="13">
    <source>
        <dbReference type="Proteomes" id="UP000660861"/>
    </source>
</evidence>
<proteinExistence type="predicted"/>
<dbReference type="SUPFAM" id="SSF52172">
    <property type="entry name" value="CheY-like"/>
    <property type="match status" value="1"/>
</dbReference>
<dbReference type="EMBL" id="JACRTC010000003">
    <property type="protein sequence ID" value="MBC8570485.1"/>
    <property type="molecule type" value="Genomic_DNA"/>
</dbReference>
<keyword evidence="4" id="KW-0805">Transcription regulation</keyword>
<dbReference type="CDD" id="cd17574">
    <property type="entry name" value="REC_OmpR"/>
    <property type="match status" value="1"/>
</dbReference>
<keyword evidence="3" id="KW-0902">Two-component regulatory system</keyword>
<dbReference type="InterPro" id="IPR001867">
    <property type="entry name" value="OmpR/PhoB-type_DNA-bd"/>
</dbReference>
<name>A0A926E9N9_9FIRM</name>
<dbReference type="PANTHER" id="PTHR48111">
    <property type="entry name" value="REGULATOR OF RPOS"/>
    <property type="match status" value="1"/>
</dbReference>
<keyword evidence="6" id="KW-0804">Transcription</keyword>
<organism evidence="12 13">
    <name type="scientific">Zongyangia hominis</name>
    <dbReference type="NCBI Taxonomy" id="2763677"/>
    <lineage>
        <taxon>Bacteria</taxon>
        <taxon>Bacillati</taxon>
        <taxon>Bacillota</taxon>
        <taxon>Clostridia</taxon>
        <taxon>Eubacteriales</taxon>
        <taxon>Oscillospiraceae</taxon>
        <taxon>Zongyangia</taxon>
    </lineage>
</organism>
<dbReference type="PROSITE" id="PS51755">
    <property type="entry name" value="OMPR_PHOB"/>
    <property type="match status" value="1"/>
</dbReference>
<keyword evidence="13" id="KW-1185">Reference proteome</keyword>
<dbReference type="InterPro" id="IPR001789">
    <property type="entry name" value="Sig_transdc_resp-reg_receiver"/>
</dbReference>
<evidence type="ECO:0000313" key="12">
    <source>
        <dbReference type="EMBL" id="MBC8570485.1"/>
    </source>
</evidence>
<comment type="caution">
    <text evidence="12">The sequence shown here is derived from an EMBL/GenBank/DDBJ whole genome shotgun (WGS) entry which is preliminary data.</text>
</comment>
<evidence type="ECO:0000256" key="8">
    <source>
        <dbReference type="PROSITE-ProRule" id="PRU00169"/>
    </source>
</evidence>
<comment type="function">
    <text evidence="7">May play the central regulatory role in sporulation. It may be an element of the effector pathway responsible for the activation of sporulation genes in response to nutritional stress. Spo0A may act in concert with spo0H (a sigma factor) to control the expression of some genes that are critical to the sporulation process.</text>
</comment>
<protein>
    <recommendedName>
        <fullName evidence="1">Stage 0 sporulation protein A homolog</fullName>
    </recommendedName>
</protein>
<dbReference type="GO" id="GO:0000156">
    <property type="term" value="F:phosphorelay response regulator activity"/>
    <property type="evidence" value="ECO:0007669"/>
    <property type="project" value="TreeGrafter"/>
</dbReference>
<feature type="DNA-binding region" description="OmpR/PhoB-type" evidence="9">
    <location>
        <begin position="125"/>
        <end position="220"/>
    </location>
</feature>
<dbReference type="Pfam" id="PF00486">
    <property type="entry name" value="Trans_reg_C"/>
    <property type="match status" value="1"/>
</dbReference>
<dbReference type="Gene3D" id="3.40.50.2300">
    <property type="match status" value="1"/>
</dbReference>
<dbReference type="GO" id="GO:0005829">
    <property type="term" value="C:cytosol"/>
    <property type="evidence" value="ECO:0007669"/>
    <property type="project" value="TreeGrafter"/>
</dbReference>
<sequence length="222" mass="25265">MMGAIRILIAEDESTIAELIGVALDRAGYAWEHAATGREAADRLEERDYDLVLLDIMLPEIDGYELMEYLGQLNIPAIFITAKGTPADRVKGLRMGADDYIVKPFDLDELVARVALVLRRYNKSRGLLHAGDVTVDTAAREVMQNGTRVELTPKEYDLLLFLMRNRGAALYRETLFEKVWGEDFTGCTRKLDLHIQRLRKKLGWEDKIQTVYKVGYRLEASL</sequence>
<evidence type="ECO:0000256" key="6">
    <source>
        <dbReference type="ARBA" id="ARBA00023163"/>
    </source>
</evidence>
<dbReference type="InterPro" id="IPR039420">
    <property type="entry name" value="WalR-like"/>
</dbReference>
<dbReference type="Gene3D" id="1.10.10.10">
    <property type="entry name" value="Winged helix-like DNA-binding domain superfamily/Winged helix DNA-binding domain"/>
    <property type="match status" value="1"/>
</dbReference>
<evidence type="ECO:0000256" key="1">
    <source>
        <dbReference type="ARBA" id="ARBA00018672"/>
    </source>
</evidence>
<feature type="domain" description="Response regulatory" evidence="10">
    <location>
        <begin position="6"/>
        <end position="118"/>
    </location>
</feature>
<dbReference type="GO" id="GO:0000976">
    <property type="term" value="F:transcription cis-regulatory region binding"/>
    <property type="evidence" value="ECO:0007669"/>
    <property type="project" value="TreeGrafter"/>
</dbReference>
<evidence type="ECO:0000259" key="11">
    <source>
        <dbReference type="PROSITE" id="PS51755"/>
    </source>
</evidence>
<keyword evidence="5 9" id="KW-0238">DNA-binding</keyword>
<evidence type="ECO:0000256" key="5">
    <source>
        <dbReference type="ARBA" id="ARBA00023125"/>
    </source>
</evidence>
<dbReference type="SMART" id="SM00448">
    <property type="entry name" value="REC"/>
    <property type="match status" value="1"/>
</dbReference>